<feature type="transmembrane region" description="Helical" evidence="1">
    <location>
        <begin position="147"/>
        <end position="168"/>
    </location>
</feature>
<dbReference type="SUPFAM" id="SSF55073">
    <property type="entry name" value="Nucleotide cyclase"/>
    <property type="match status" value="1"/>
</dbReference>
<dbReference type="InterPro" id="IPR003018">
    <property type="entry name" value="GAF"/>
</dbReference>
<dbReference type="GO" id="GO:0052621">
    <property type="term" value="F:diguanylate cyclase activity"/>
    <property type="evidence" value="ECO:0007669"/>
    <property type="project" value="TreeGrafter"/>
</dbReference>
<dbReference type="SMART" id="SM00065">
    <property type="entry name" value="GAF"/>
    <property type="match status" value="2"/>
</dbReference>
<feature type="transmembrane region" description="Helical" evidence="1">
    <location>
        <begin position="112"/>
        <end position="135"/>
    </location>
</feature>
<gene>
    <name evidence="3" type="ORF">C7B43_10830</name>
</gene>
<proteinExistence type="predicted"/>
<dbReference type="CDD" id="cd01949">
    <property type="entry name" value="GGDEF"/>
    <property type="match status" value="1"/>
</dbReference>
<protein>
    <submittedName>
        <fullName evidence="3">Sensor domain-containing diguanylate cyclase</fullName>
    </submittedName>
</protein>
<dbReference type="PANTHER" id="PTHR45138:SF9">
    <property type="entry name" value="DIGUANYLATE CYCLASE DGCM-RELATED"/>
    <property type="match status" value="1"/>
</dbReference>
<dbReference type="Gene3D" id="3.30.70.270">
    <property type="match status" value="1"/>
</dbReference>
<dbReference type="FunFam" id="3.30.70.270:FF:000001">
    <property type="entry name" value="Diguanylate cyclase domain protein"/>
    <property type="match status" value="1"/>
</dbReference>
<evidence type="ECO:0000313" key="3">
    <source>
        <dbReference type="EMBL" id="PSR27877.1"/>
    </source>
</evidence>
<dbReference type="PROSITE" id="PS50887">
    <property type="entry name" value="GGDEF"/>
    <property type="match status" value="1"/>
</dbReference>
<dbReference type="Proteomes" id="UP000242699">
    <property type="component" value="Unassembled WGS sequence"/>
</dbReference>
<evidence type="ECO:0000256" key="1">
    <source>
        <dbReference type="SAM" id="Phobius"/>
    </source>
</evidence>
<dbReference type="GO" id="GO:1902201">
    <property type="term" value="P:negative regulation of bacterial-type flagellum-dependent cell motility"/>
    <property type="evidence" value="ECO:0007669"/>
    <property type="project" value="TreeGrafter"/>
</dbReference>
<dbReference type="SMART" id="SM00267">
    <property type="entry name" value="GGDEF"/>
    <property type="match status" value="1"/>
</dbReference>
<name>A0A2T2X064_9FIRM</name>
<dbReference type="PANTHER" id="PTHR45138">
    <property type="entry name" value="REGULATORY COMPONENTS OF SENSORY TRANSDUCTION SYSTEM"/>
    <property type="match status" value="1"/>
</dbReference>
<feature type="transmembrane region" description="Helical" evidence="1">
    <location>
        <begin position="79"/>
        <end position="100"/>
    </location>
</feature>
<organism evidence="3 4">
    <name type="scientific">Sulfobacillus benefaciens</name>
    <dbReference type="NCBI Taxonomy" id="453960"/>
    <lineage>
        <taxon>Bacteria</taxon>
        <taxon>Bacillati</taxon>
        <taxon>Bacillota</taxon>
        <taxon>Clostridia</taxon>
        <taxon>Eubacteriales</taxon>
        <taxon>Clostridiales Family XVII. Incertae Sedis</taxon>
        <taxon>Sulfobacillus</taxon>
    </lineage>
</organism>
<dbReference type="InterPro" id="IPR029016">
    <property type="entry name" value="GAF-like_dom_sf"/>
</dbReference>
<keyword evidence="1" id="KW-0812">Transmembrane</keyword>
<evidence type="ECO:0000313" key="4">
    <source>
        <dbReference type="Proteomes" id="UP000242699"/>
    </source>
</evidence>
<dbReference type="SUPFAM" id="SSF55781">
    <property type="entry name" value="GAF domain-like"/>
    <property type="match status" value="2"/>
</dbReference>
<dbReference type="InterPro" id="IPR000160">
    <property type="entry name" value="GGDEF_dom"/>
</dbReference>
<reference evidence="3 4" key="1">
    <citation type="journal article" date="2014" name="BMC Genomics">
        <title>Comparison of environmental and isolate Sulfobacillus genomes reveals diverse carbon, sulfur, nitrogen, and hydrogen metabolisms.</title>
        <authorList>
            <person name="Justice N.B."/>
            <person name="Norman A."/>
            <person name="Brown C.T."/>
            <person name="Singh A."/>
            <person name="Thomas B.C."/>
            <person name="Banfield J.F."/>
        </authorList>
    </citation>
    <scope>NUCLEOTIDE SEQUENCE [LARGE SCALE GENOMIC DNA]</scope>
    <source>
        <strain evidence="3">AMDSBA1</strain>
    </source>
</reference>
<feature type="domain" description="GGDEF" evidence="2">
    <location>
        <begin position="539"/>
        <end position="668"/>
    </location>
</feature>
<dbReference type="Pfam" id="PF13185">
    <property type="entry name" value="GAF_2"/>
    <property type="match status" value="1"/>
</dbReference>
<evidence type="ECO:0000259" key="2">
    <source>
        <dbReference type="PROSITE" id="PS50887"/>
    </source>
</evidence>
<dbReference type="GO" id="GO:0005886">
    <property type="term" value="C:plasma membrane"/>
    <property type="evidence" value="ECO:0007669"/>
    <property type="project" value="TreeGrafter"/>
</dbReference>
<dbReference type="GO" id="GO:0043709">
    <property type="term" value="P:cell adhesion involved in single-species biofilm formation"/>
    <property type="evidence" value="ECO:0007669"/>
    <property type="project" value="TreeGrafter"/>
</dbReference>
<dbReference type="AlphaFoldDB" id="A0A2T2X064"/>
<comment type="caution">
    <text evidence="3">The sequence shown here is derived from an EMBL/GenBank/DDBJ whole genome shotgun (WGS) entry which is preliminary data.</text>
</comment>
<dbReference type="Pfam" id="PF00990">
    <property type="entry name" value="GGDEF"/>
    <property type="match status" value="1"/>
</dbReference>
<dbReference type="Gene3D" id="3.30.450.40">
    <property type="match status" value="2"/>
</dbReference>
<sequence>MDELYWERTMRENSIWRRYEVNDVIWATRALEWTLAAIFAILVPFRWIIWMMAVLYWVISLWVRKRQKGPNAHGLARFNQVMIPVDIFLLSLVVSVTGGLQSQAFILYSVEIVFLSIYSSIFWSLWGILAIWISYGLACGNWTNPELWWREFMLAFLAMAATLLGLSLRQTIKKLYQNSLHIEQLRALKTLQESVVKVSSLPASVDTILQTGIRLLDTEAGYVCLRTPAHKLQLISQVGLGAEEGRDLWESYELQALSRGVTMYYRNLENHEPAQVSRGLLARGQRELVLVPLRDQETIIGILGFAGVQKKTPLMDHEVILNGLAEMVINQIRFDSAQASSLKRGRLLAVLERVGRIVTSNLEMNTLLRSLHQAVAEELETDSFFVALTIPDDPENILMQYLFDDGKEYPPEIMDIGVGTPTEHVLLKQEPLLLKDSMDSSQPTGSLRIPKSAIIAPLAHEGQIIGAMSVQSYRICYDEDHMEFVLSVASQAAIAIQNAQLYQQTESIALTDYLTNLGNSRRFSIMLQKAVGHASRTGSSLSLLVIDSDSLKQINDHYGHIAGDTHLQIVANVIRRNIRDKDIACRYAGDEFAVILPGTRLNEAVAVGDRIRREMDGKFAWKDSMIGTTISVGAAEFSVPMTSEELFAAADRAMYDAKKQGKNRVAVP</sequence>
<accession>A0A2T2X064</accession>
<dbReference type="InterPro" id="IPR050469">
    <property type="entry name" value="Diguanylate_Cyclase"/>
</dbReference>
<feature type="transmembrane region" description="Helical" evidence="1">
    <location>
        <begin position="35"/>
        <end position="59"/>
    </location>
</feature>
<dbReference type="InterPro" id="IPR029787">
    <property type="entry name" value="Nucleotide_cyclase"/>
</dbReference>
<keyword evidence="1" id="KW-1133">Transmembrane helix</keyword>
<keyword evidence="1" id="KW-0472">Membrane</keyword>
<dbReference type="InterPro" id="IPR043128">
    <property type="entry name" value="Rev_trsase/Diguanyl_cyclase"/>
</dbReference>
<dbReference type="NCBIfam" id="TIGR00254">
    <property type="entry name" value="GGDEF"/>
    <property type="match status" value="1"/>
</dbReference>
<dbReference type="EMBL" id="PXYT01000023">
    <property type="protein sequence ID" value="PSR27877.1"/>
    <property type="molecule type" value="Genomic_DNA"/>
</dbReference>